<evidence type="ECO:0000313" key="12">
    <source>
        <dbReference type="EMBL" id="TMQ60444.1"/>
    </source>
</evidence>
<organism evidence="12 13">
    <name type="scientific">Eiseniibacteriota bacterium</name>
    <dbReference type="NCBI Taxonomy" id="2212470"/>
    <lineage>
        <taxon>Bacteria</taxon>
        <taxon>Candidatus Eiseniibacteriota</taxon>
    </lineage>
</organism>
<evidence type="ECO:0000256" key="10">
    <source>
        <dbReference type="PIRNR" id="PIRNR015601"/>
    </source>
</evidence>
<protein>
    <recommendedName>
        <fullName evidence="10">Ribosomal RNA small subunit methyltransferase E</fullName>
        <ecNumber evidence="10">2.1.1.193</ecNumber>
    </recommendedName>
</protein>
<comment type="catalytic activity">
    <reaction evidence="9 10">
        <text>uridine(1498) in 16S rRNA + S-adenosyl-L-methionine = N(3)-methyluridine(1498) in 16S rRNA + S-adenosyl-L-homocysteine + H(+)</text>
        <dbReference type="Rhea" id="RHEA:42920"/>
        <dbReference type="Rhea" id="RHEA-COMP:10283"/>
        <dbReference type="Rhea" id="RHEA-COMP:10284"/>
        <dbReference type="ChEBI" id="CHEBI:15378"/>
        <dbReference type="ChEBI" id="CHEBI:57856"/>
        <dbReference type="ChEBI" id="CHEBI:59789"/>
        <dbReference type="ChEBI" id="CHEBI:65315"/>
        <dbReference type="ChEBI" id="CHEBI:74502"/>
        <dbReference type="EC" id="2.1.1.193"/>
    </reaction>
</comment>
<proteinExistence type="inferred from homology"/>
<comment type="similarity">
    <text evidence="2 10">Belongs to the RNA methyltransferase RsmE family.</text>
</comment>
<evidence type="ECO:0000256" key="3">
    <source>
        <dbReference type="ARBA" id="ARBA00022490"/>
    </source>
</evidence>
<dbReference type="InterPro" id="IPR046886">
    <property type="entry name" value="RsmE_MTase_dom"/>
</dbReference>
<evidence type="ECO:0000256" key="9">
    <source>
        <dbReference type="ARBA" id="ARBA00047944"/>
    </source>
</evidence>
<name>A0A538TA75_UNCEI</name>
<evidence type="ECO:0000256" key="5">
    <source>
        <dbReference type="ARBA" id="ARBA00022603"/>
    </source>
</evidence>
<keyword evidence="5 10" id="KW-0489">Methyltransferase</keyword>
<evidence type="ECO:0000313" key="13">
    <source>
        <dbReference type="Proteomes" id="UP000316852"/>
    </source>
</evidence>
<dbReference type="InterPro" id="IPR015947">
    <property type="entry name" value="PUA-like_sf"/>
</dbReference>
<dbReference type="PANTHER" id="PTHR30027">
    <property type="entry name" value="RIBOSOMAL RNA SMALL SUBUNIT METHYLTRANSFERASE E"/>
    <property type="match status" value="1"/>
</dbReference>
<dbReference type="InterPro" id="IPR029026">
    <property type="entry name" value="tRNA_m1G_MTases_N"/>
</dbReference>
<comment type="function">
    <text evidence="8 10">Specifically methylates the N3 position of the uracil ring of uridine 1498 (m3U1498) in 16S rRNA. Acts on the fully assembled 30S ribosomal subunit.</text>
</comment>
<dbReference type="InterPro" id="IPR029028">
    <property type="entry name" value="Alpha/beta_knot_MTases"/>
</dbReference>
<sequence>MVERRRPDTLFWVDPASVGSDRLKLSPEESHHLLHVHRAKAGTPFQAIDGEGSYFECVLESTERRAAIGRIVGRREGVGELARTIVALVGLPASGDVEQVVAHGVPLGVSAFDFVVCERSGRGALKAQRLSRLGRIARAGLKQSLRTRLPEIRSSGSLGEALRHLPSGLRFAADPEGGEPAMALVRSSEDPVTLAVGPPGGFASEERRLLQAEHFSVISLGPSRLTTETAALALISLARNSLR</sequence>
<feature type="domain" description="Ribosomal RNA small subunit methyltransferase E methyltransferase" evidence="11">
    <location>
        <begin position="83"/>
        <end position="238"/>
    </location>
</feature>
<evidence type="ECO:0000256" key="8">
    <source>
        <dbReference type="ARBA" id="ARBA00025699"/>
    </source>
</evidence>
<dbReference type="Gene3D" id="3.40.1280.10">
    <property type="match status" value="1"/>
</dbReference>
<dbReference type="EMBL" id="VBOW01000014">
    <property type="protein sequence ID" value="TMQ60444.1"/>
    <property type="molecule type" value="Genomic_DNA"/>
</dbReference>
<keyword evidence="7 10" id="KW-0949">S-adenosyl-L-methionine</keyword>
<evidence type="ECO:0000259" key="11">
    <source>
        <dbReference type="Pfam" id="PF04452"/>
    </source>
</evidence>
<dbReference type="EC" id="2.1.1.193" evidence="10"/>
<comment type="caution">
    <text evidence="12">The sequence shown here is derived from an EMBL/GenBank/DDBJ whole genome shotgun (WGS) entry which is preliminary data.</text>
</comment>
<dbReference type="PANTHER" id="PTHR30027:SF3">
    <property type="entry name" value="16S RRNA (URACIL(1498)-N(3))-METHYLTRANSFERASE"/>
    <property type="match status" value="1"/>
</dbReference>
<gene>
    <name evidence="12" type="ORF">E6K76_02090</name>
</gene>
<dbReference type="AlphaFoldDB" id="A0A538TA75"/>
<keyword evidence="3 10" id="KW-0963">Cytoplasm</keyword>
<evidence type="ECO:0000256" key="7">
    <source>
        <dbReference type="ARBA" id="ARBA00022691"/>
    </source>
</evidence>
<dbReference type="CDD" id="cd18084">
    <property type="entry name" value="RsmE-like"/>
    <property type="match status" value="1"/>
</dbReference>
<dbReference type="GO" id="GO:0070042">
    <property type="term" value="F:rRNA (uridine-N3-)-methyltransferase activity"/>
    <property type="evidence" value="ECO:0007669"/>
    <property type="project" value="TreeGrafter"/>
</dbReference>
<dbReference type="Proteomes" id="UP000316852">
    <property type="component" value="Unassembled WGS sequence"/>
</dbReference>
<dbReference type="PIRSF" id="PIRSF015601">
    <property type="entry name" value="MTase_slr0722"/>
    <property type="match status" value="1"/>
</dbReference>
<dbReference type="SUPFAM" id="SSF75217">
    <property type="entry name" value="alpha/beta knot"/>
    <property type="match status" value="1"/>
</dbReference>
<comment type="subcellular location">
    <subcellularLocation>
        <location evidence="1 10">Cytoplasm</location>
    </subcellularLocation>
</comment>
<evidence type="ECO:0000256" key="2">
    <source>
        <dbReference type="ARBA" id="ARBA00005528"/>
    </source>
</evidence>
<dbReference type="InterPro" id="IPR006700">
    <property type="entry name" value="RsmE"/>
</dbReference>
<reference evidence="12 13" key="1">
    <citation type="journal article" date="2019" name="Nat. Microbiol.">
        <title>Mediterranean grassland soil C-N compound turnover is dependent on rainfall and depth, and is mediated by genomically divergent microorganisms.</title>
        <authorList>
            <person name="Diamond S."/>
            <person name="Andeer P.F."/>
            <person name="Li Z."/>
            <person name="Crits-Christoph A."/>
            <person name="Burstein D."/>
            <person name="Anantharaman K."/>
            <person name="Lane K.R."/>
            <person name="Thomas B.C."/>
            <person name="Pan C."/>
            <person name="Northen T.R."/>
            <person name="Banfield J.F."/>
        </authorList>
    </citation>
    <scope>NUCLEOTIDE SEQUENCE [LARGE SCALE GENOMIC DNA]</scope>
    <source>
        <strain evidence="12">WS_6</strain>
    </source>
</reference>
<evidence type="ECO:0000256" key="4">
    <source>
        <dbReference type="ARBA" id="ARBA00022552"/>
    </source>
</evidence>
<accession>A0A538TA75</accession>
<evidence type="ECO:0000256" key="6">
    <source>
        <dbReference type="ARBA" id="ARBA00022679"/>
    </source>
</evidence>
<keyword evidence="4 10" id="KW-0698">rRNA processing</keyword>
<dbReference type="GO" id="GO:0005737">
    <property type="term" value="C:cytoplasm"/>
    <property type="evidence" value="ECO:0007669"/>
    <property type="project" value="UniProtKB-SubCell"/>
</dbReference>
<dbReference type="Pfam" id="PF04452">
    <property type="entry name" value="Methyltrans_RNA"/>
    <property type="match status" value="1"/>
</dbReference>
<dbReference type="GO" id="GO:0070475">
    <property type="term" value="P:rRNA base methylation"/>
    <property type="evidence" value="ECO:0007669"/>
    <property type="project" value="TreeGrafter"/>
</dbReference>
<evidence type="ECO:0000256" key="1">
    <source>
        <dbReference type="ARBA" id="ARBA00004496"/>
    </source>
</evidence>
<dbReference type="SUPFAM" id="SSF88697">
    <property type="entry name" value="PUA domain-like"/>
    <property type="match status" value="1"/>
</dbReference>
<dbReference type="NCBIfam" id="TIGR00046">
    <property type="entry name" value="RsmE family RNA methyltransferase"/>
    <property type="match status" value="1"/>
</dbReference>
<keyword evidence="6 10" id="KW-0808">Transferase</keyword>